<name>A0A5C1DII9_9NEIS</name>
<reference evidence="8 9" key="1">
    <citation type="submission" date="2019-08" db="EMBL/GenBank/DDBJ databases">
        <title>Chromobacterium paludis, a novel bacterium isolated from a Maryland marsh pond.</title>
        <authorList>
            <person name="Blackburn M.B."/>
            <person name="Gundersen-Rindal D.E."/>
        </authorList>
    </citation>
    <scope>NUCLEOTIDE SEQUENCE [LARGE SCALE GENOMIC DNA]</scope>
    <source>
        <strain evidence="9">IIBBL 257-1</strain>
    </source>
</reference>
<dbReference type="Pfam" id="PF02465">
    <property type="entry name" value="FliD_N"/>
    <property type="match status" value="1"/>
</dbReference>
<keyword evidence="9" id="KW-1185">Reference proteome</keyword>
<evidence type="ECO:0000256" key="1">
    <source>
        <dbReference type="ARBA" id="ARBA00009764"/>
    </source>
</evidence>
<dbReference type="InterPro" id="IPR040026">
    <property type="entry name" value="FliD"/>
</dbReference>
<organism evidence="8 9">
    <name type="scientific">Chromobacterium paludis</name>
    <dbReference type="NCBI Taxonomy" id="2605945"/>
    <lineage>
        <taxon>Bacteria</taxon>
        <taxon>Pseudomonadati</taxon>
        <taxon>Pseudomonadota</taxon>
        <taxon>Betaproteobacteria</taxon>
        <taxon>Neisseriales</taxon>
        <taxon>Chromobacteriaceae</taxon>
        <taxon>Chromobacterium</taxon>
    </lineage>
</organism>
<evidence type="ECO:0000259" key="6">
    <source>
        <dbReference type="Pfam" id="PF02465"/>
    </source>
</evidence>
<feature type="domain" description="Flagellar hook-associated protein 2 C-terminal" evidence="7">
    <location>
        <begin position="227"/>
        <end position="442"/>
    </location>
</feature>
<dbReference type="GO" id="GO:0071973">
    <property type="term" value="P:bacterial-type flagellum-dependent cell motility"/>
    <property type="evidence" value="ECO:0007669"/>
    <property type="project" value="TreeGrafter"/>
</dbReference>
<accession>A0A5C1DII9</accession>
<dbReference type="Proteomes" id="UP000322079">
    <property type="component" value="Chromosome"/>
</dbReference>
<dbReference type="InterPro" id="IPR003481">
    <property type="entry name" value="FliD_N"/>
</dbReference>
<dbReference type="RefSeq" id="WP_149297439.1">
    <property type="nucleotide sequence ID" value="NZ_CP043473.1"/>
</dbReference>
<proteinExistence type="inferred from homology"/>
<evidence type="ECO:0000256" key="2">
    <source>
        <dbReference type="ARBA" id="ARBA00011255"/>
    </source>
</evidence>
<dbReference type="GO" id="GO:0009421">
    <property type="term" value="C:bacterial-type flagellum filament cap"/>
    <property type="evidence" value="ECO:0007669"/>
    <property type="project" value="InterPro"/>
</dbReference>
<evidence type="ECO:0000259" key="7">
    <source>
        <dbReference type="Pfam" id="PF07195"/>
    </source>
</evidence>
<dbReference type="PANTHER" id="PTHR30288:SF0">
    <property type="entry name" value="FLAGELLAR HOOK-ASSOCIATED PROTEIN 2"/>
    <property type="match status" value="1"/>
</dbReference>
<evidence type="ECO:0000256" key="4">
    <source>
        <dbReference type="ARBA" id="ARBA00023143"/>
    </source>
</evidence>
<protein>
    <recommendedName>
        <fullName evidence="5">Flagellar hook-associated protein 2</fullName>
        <shortName evidence="5">HAP2</shortName>
    </recommendedName>
    <alternativeName>
        <fullName evidence="5">Flagellar cap protein</fullName>
    </alternativeName>
</protein>
<dbReference type="PANTHER" id="PTHR30288">
    <property type="entry name" value="FLAGELLAR CAP/ASSEMBLY PROTEIN FLID"/>
    <property type="match status" value="1"/>
</dbReference>
<keyword evidence="8" id="KW-0282">Flagellum</keyword>
<feature type="domain" description="Flagellar hook-associated protein 2 N-terminal" evidence="6">
    <location>
        <begin position="11"/>
        <end position="104"/>
    </location>
</feature>
<gene>
    <name evidence="8" type="primary">fliD</name>
    <name evidence="8" type="ORF">FYK34_14095</name>
</gene>
<dbReference type="AlphaFoldDB" id="A0A5C1DII9"/>
<keyword evidence="8" id="KW-0966">Cell projection</keyword>
<evidence type="ECO:0000256" key="5">
    <source>
        <dbReference type="RuleBase" id="RU362066"/>
    </source>
</evidence>
<evidence type="ECO:0000256" key="3">
    <source>
        <dbReference type="ARBA" id="ARBA00023054"/>
    </source>
</evidence>
<dbReference type="InterPro" id="IPR010809">
    <property type="entry name" value="FliD_C"/>
</dbReference>
<comment type="similarity">
    <text evidence="1 5">Belongs to the FliD family.</text>
</comment>
<comment type="function">
    <text evidence="5">Required for morphogenesis and for the elongation of the flagellar filament by facilitating polymerization of the flagellin monomers at the tip of growing filament. Forms a capping structure, which prevents flagellin subunits (transported through the central channel of the flagellum) from leaking out without polymerization at the distal end.</text>
</comment>
<dbReference type="KEGG" id="chrm:FYK34_14095"/>
<keyword evidence="8" id="KW-0969">Cilium</keyword>
<keyword evidence="4 5" id="KW-0975">Bacterial flagellum</keyword>
<dbReference type="GO" id="GO:0005576">
    <property type="term" value="C:extracellular region"/>
    <property type="evidence" value="ECO:0007669"/>
    <property type="project" value="UniProtKB-SubCell"/>
</dbReference>
<dbReference type="Pfam" id="PF07195">
    <property type="entry name" value="FliD_C"/>
    <property type="match status" value="1"/>
</dbReference>
<dbReference type="EMBL" id="CP043473">
    <property type="protein sequence ID" value="QEL56616.1"/>
    <property type="molecule type" value="Genomic_DNA"/>
</dbReference>
<dbReference type="GO" id="GO:0009424">
    <property type="term" value="C:bacterial-type flagellum hook"/>
    <property type="evidence" value="ECO:0007669"/>
    <property type="project" value="UniProtKB-UniRule"/>
</dbReference>
<dbReference type="GO" id="GO:0007155">
    <property type="term" value="P:cell adhesion"/>
    <property type="evidence" value="ECO:0007669"/>
    <property type="project" value="InterPro"/>
</dbReference>
<comment type="subunit">
    <text evidence="2 5">Homopentamer.</text>
</comment>
<keyword evidence="3" id="KW-0175">Coiled coil</keyword>
<evidence type="ECO:0000313" key="9">
    <source>
        <dbReference type="Proteomes" id="UP000322079"/>
    </source>
</evidence>
<keyword evidence="5" id="KW-0964">Secreted</keyword>
<sequence length="453" mass="46457">MASISATVGALDVQGIVSQLMQIERQPLNDSQKKLDQYNTQLSTMGKLSSALSSLQTSMSQLASGSFLQVFKASVSDSSMGSVTTSSGGVAGTYQVSVSSLATSRQLVFDQVGGQAVTDPKAAIAGAPSQLSFLVGGKTQTVNLQANPGDTVSLQNISDKINAAGIGVNASVVQNGQQYKLVLAAANSGTDNQFTITGGGSDSGATSGSTLAGLSQSATAAGESQNALNASLSVNGVALSASSNKVSSAIPGVELDLYKKGDFTVSMSPDSAGVAKSLQTFVDAYNQVINEVKSARSGTMKGNASILDIQTRLQQVLSVGVAGADPVNSYAFLSQAGIALQKDGSLKLDQNAFNDALKKDKQAVSNLFGNAANTGFAQRFNLEINAMLGPSGVIETSKSSIQTRVSAEKLAQGSLQSRLDTKQSQLLQQYTSLNATLAQMQAGSSSLFNLISK</sequence>
<evidence type="ECO:0000313" key="8">
    <source>
        <dbReference type="EMBL" id="QEL56616.1"/>
    </source>
</evidence>
<comment type="subcellular location">
    <subcellularLocation>
        <location evidence="5">Secreted</location>
    </subcellularLocation>
    <subcellularLocation>
        <location evidence="5">Bacterial flagellum</location>
    </subcellularLocation>
</comment>